<dbReference type="AlphaFoldDB" id="A0A9J6R9T2"/>
<name>A0A9J6R9T2_9BACI</name>
<proteinExistence type="predicted"/>
<protein>
    <submittedName>
        <fullName evidence="2">Uncharacterized protein</fullName>
    </submittedName>
</protein>
<evidence type="ECO:0000313" key="3">
    <source>
        <dbReference type="Proteomes" id="UP001084197"/>
    </source>
</evidence>
<reference evidence="2" key="1">
    <citation type="submission" date="2022-11" db="EMBL/GenBank/DDBJ databases">
        <title>WGS of Natronobacillus azotifigens 24KS-1, an anaerobic diazotrophic haloalkaliphile from soda-rich habitats.</title>
        <authorList>
            <person name="Sorokin D.Y."/>
            <person name="Merkel A.Y."/>
        </authorList>
    </citation>
    <scope>NUCLEOTIDE SEQUENCE</scope>
    <source>
        <strain evidence="2">24KS-1</strain>
    </source>
</reference>
<keyword evidence="3" id="KW-1185">Reference proteome</keyword>
<organism evidence="2 3">
    <name type="scientific">Natronobacillus azotifigens</name>
    <dbReference type="NCBI Taxonomy" id="472978"/>
    <lineage>
        <taxon>Bacteria</taxon>
        <taxon>Bacillati</taxon>
        <taxon>Bacillota</taxon>
        <taxon>Bacilli</taxon>
        <taxon>Bacillales</taxon>
        <taxon>Bacillaceae</taxon>
        <taxon>Natronobacillus</taxon>
    </lineage>
</organism>
<evidence type="ECO:0000256" key="1">
    <source>
        <dbReference type="SAM" id="MobiDB-lite"/>
    </source>
</evidence>
<sequence length="68" mass="7836">MRHIFLLTITVLGILLFSGWNKNVVFENSHDERTIGVFSAEKSINSFDLDEEEGEKKPVRPGREQNVF</sequence>
<dbReference type="Proteomes" id="UP001084197">
    <property type="component" value="Unassembled WGS sequence"/>
</dbReference>
<feature type="compositionally biased region" description="Basic and acidic residues" evidence="1">
    <location>
        <begin position="54"/>
        <end position="68"/>
    </location>
</feature>
<gene>
    <name evidence="2" type="ORF">OWO01_04370</name>
</gene>
<accession>A0A9J6R9T2</accession>
<feature type="region of interest" description="Disordered" evidence="1">
    <location>
        <begin position="49"/>
        <end position="68"/>
    </location>
</feature>
<comment type="caution">
    <text evidence="2">The sequence shown here is derived from an EMBL/GenBank/DDBJ whole genome shotgun (WGS) entry which is preliminary data.</text>
</comment>
<dbReference type="RefSeq" id="WP_268779211.1">
    <property type="nucleotide sequence ID" value="NZ_JAPRAT010000006.1"/>
</dbReference>
<evidence type="ECO:0000313" key="2">
    <source>
        <dbReference type="EMBL" id="MCZ0702442.1"/>
    </source>
</evidence>
<dbReference type="EMBL" id="JAPRAT010000006">
    <property type="protein sequence ID" value="MCZ0702442.1"/>
    <property type="molecule type" value="Genomic_DNA"/>
</dbReference>